<dbReference type="SUPFAM" id="SSF47413">
    <property type="entry name" value="lambda repressor-like DNA-binding domains"/>
    <property type="match status" value="1"/>
</dbReference>
<dbReference type="CDD" id="cd06307">
    <property type="entry name" value="PBP1_sugar_binding"/>
    <property type="match status" value="1"/>
</dbReference>
<proteinExistence type="predicted"/>
<evidence type="ECO:0000313" key="6">
    <source>
        <dbReference type="Proteomes" id="UP000198951"/>
    </source>
</evidence>
<keyword evidence="2" id="KW-0238">DNA-binding</keyword>
<dbReference type="GO" id="GO:0003700">
    <property type="term" value="F:DNA-binding transcription factor activity"/>
    <property type="evidence" value="ECO:0007669"/>
    <property type="project" value="TreeGrafter"/>
</dbReference>
<evidence type="ECO:0000256" key="3">
    <source>
        <dbReference type="ARBA" id="ARBA00023163"/>
    </source>
</evidence>
<dbReference type="InterPro" id="IPR000843">
    <property type="entry name" value="HTH_LacI"/>
</dbReference>
<keyword evidence="1" id="KW-0805">Transcription regulation</keyword>
<protein>
    <submittedName>
        <fullName evidence="5">Transcriptional regulator, LacI family</fullName>
    </submittedName>
</protein>
<dbReference type="PROSITE" id="PS00356">
    <property type="entry name" value="HTH_LACI_1"/>
    <property type="match status" value="1"/>
</dbReference>
<dbReference type="SUPFAM" id="SSF53822">
    <property type="entry name" value="Periplasmic binding protein-like I"/>
    <property type="match status" value="1"/>
</dbReference>
<dbReference type="InterPro" id="IPR010982">
    <property type="entry name" value="Lambda_DNA-bd_dom_sf"/>
</dbReference>
<dbReference type="Gene3D" id="1.10.260.40">
    <property type="entry name" value="lambda repressor-like DNA-binding domains"/>
    <property type="match status" value="1"/>
</dbReference>
<dbReference type="PANTHER" id="PTHR30146">
    <property type="entry name" value="LACI-RELATED TRANSCRIPTIONAL REPRESSOR"/>
    <property type="match status" value="1"/>
</dbReference>
<dbReference type="Pfam" id="PF00356">
    <property type="entry name" value="LacI"/>
    <property type="match status" value="1"/>
</dbReference>
<sequence>MNKKYTIKDIAQLAGVSKGTVDRVLHKRGKVSQKALDSINAVLSEIDYEPNLIARNLKNNKIYTICVVLPDPAYDSYWLPCIKGIEEAIKEFKAFNLTIETHYFDPESSKTFLDVNEIVVDRAPDAVLLAPLFYKEALGIVEKYIKKEILVNTFNNQVESNEIRNFVGQDLHRSGRVAAKLMASISQKGQIAIIHIAEKFKNAIHMQEKEKGFRSYFVEKEDSIYEIISLKLKRTNYEAKLTDFLTENPKLSGVFITTSKAYQIVEIINEAVNDKISIIGYDLLEKNITLLNNGKIDFLINQNPKQQIYLGISFLVDHFIFGKELRNTTFLPIDIVNSENASYYME</sequence>
<feature type="domain" description="HTH lacI-type" evidence="4">
    <location>
        <begin position="5"/>
        <end position="59"/>
    </location>
</feature>
<accession>A0A1H4F5N9</accession>
<dbReference type="InterPro" id="IPR028082">
    <property type="entry name" value="Peripla_BP_I"/>
</dbReference>
<dbReference type="CDD" id="cd01392">
    <property type="entry name" value="HTH_LacI"/>
    <property type="match status" value="1"/>
</dbReference>
<dbReference type="Pfam" id="PF13407">
    <property type="entry name" value="Peripla_BP_4"/>
    <property type="match status" value="1"/>
</dbReference>
<dbReference type="InterPro" id="IPR025997">
    <property type="entry name" value="SBP_2_dom"/>
</dbReference>
<keyword evidence="6" id="KW-1185">Reference proteome</keyword>
<dbReference type="STRING" id="150146.SAMN05443667_11226"/>
<dbReference type="RefSeq" id="WP_091092210.1">
    <property type="nucleotide sequence ID" value="NZ_FNRD01000012.1"/>
</dbReference>
<organism evidence="5 6">
    <name type="scientific">Flavobacterium gillisiae</name>
    <dbReference type="NCBI Taxonomy" id="150146"/>
    <lineage>
        <taxon>Bacteria</taxon>
        <taxon>Pseudomonadati</taxon>
        <taxon>Bacteroidota</taxon>
        <taxon>Flavobacteriia</taxon>
        <taxon>Flavobacteriales</taxon>
        <taxon>Flavobacteriaceae</taxon>
        <taxon>Flavobacterium</taxon>
    </lineage>
</organism>
<dbReference type="Proteomes" id="UP000198951">
    <property type="component" value="Unassembled WGS sequence"/>
</dbReference>
<evidence type="ECO:0000259" key="4">
    <source>
        <dbReference type="PROSITE" id="PS50932"/>
    </source>
</evidence>
<evidence type="ECO:0000256" key="1">
    <source>
        <dbReference type="ARBA" id="ARBA00023015"/>
    </source>
</evidence>
<dbReference type="EMBL" id="FNRD01000012">
    <property type="protein sequence ID" value="SEA92521.1"/>
    <property type="molecule type" value="Genomic_DNA"/>
</dbReference>
<dbReference type="GO" id="GO:0000976">
    <property type="term" value="F:transcription cis-regulatory region binding"/>
    <property type="evidence" value="ECO:0007669"/>
    <property type="project" value="TreeGrafter"/>
</dbReference>
<reference evidence="6" key="1">
    <citation type="submission" date="2016-10" db="EMBL/GenBank/DDBJ databases">
        <authorList>
            <person name="Varghese N."/>
            <person name="Submissions S."/>
        </authorList>
    </citation>
    <scope>NUCLEOTIDE SEQUENCE [LARGE SCALE GENOMIC DNA]</scope>
    <source>
        <strain evidence="6">DSM 22376</strain>
    </source>
</reference>
<gene>
    <name evidence="5" type="ORF">SAMN05443667_11226</name>
</gene>
<name>A0A1H4F5N9_9FLAO</name>
<evidence type="ECO:0000313" key="5">
    <source>
        <dbReference type="EMBL" id="SEA92521.1"/>
    </source>
</evidence>
<dbReference type="SMART" id="SM00354">
    <property type="entry name" value="HTH_LACI"/>
    <property type="match status" value="1"/>
</dbReference>
<dbReference type="PANTHER" id="PTHR30146:SF144">
    <property type="entry name" value="LACI-FAMILY TRANSCRIPTION REGULATOR"/>
    <property type="match status" value="1"/>
</dbReference>
<evidence type="ECO:0000256" key="2">
    <source>
        <dbReference type="ARBA" id="ARBA00023125"/>
    </source>
</evidence>
<dbReference type="OrthoDB" id="628703at2"/>
<keyword evidence="3" id="KW-0804">Transcription</keyword>
<dbReference type="PROSITE" id="PS50932">
    <property type="entry name" value="HTH_LACI_2"/>
    <property type="match status" value="1"/>
</dbReference>
<dbReference type="AlphaFoldDB" id="A0A1H4F5N9"/>
<dbReference type="Gene3D" id="3.40.50.2300">
    <property type="match status" value="2"/>
</dbReference>